<dbReference type="OrthoDB" id="10038482at2759"/>
<name>A0A8B7YUT7_ACAPL</name>
<dbReference type="SMART" id="SM00462">
    <property type="entry name" value="PTB"/>
    <property type="match status" value="1"/>
</dbReference>
<dbReference type="InterPro" id="IPR051133">
    <property type="entry name" value="Adapter_Engulfment-Domain"/>
</dbReference>
<proteinExistence type="predicted"/>
<dbReference type="KEGG" id="aplc:110982261"/>
<gene>
    <name evidence="4" type="primary">LOC110982261</name>
</gene>
<dbReference type="InterPro" id="IPR006020">
    <property type="entry name" value="PTB/PI_dom"/>
</dbReference>
<dbReference type="AlphaFoldDB" id="A0A8B7YUT7"/>
<dbReference type="PANTHER" id="PTHR11232">
    <property type="entry name" value="PHOSPHOTYROSINE INTERACTION DOMAIN-CONTAINING FAMILY MEMBER"/>
    <property type="match status" value="1"/>
</dbReference>
<accession>A0A8B7YUT7</accession>
<dbReference type="GeneID" id="110982261"/>
<organism evidence="3 4">
    <name type="scientific">Acanthaster planci</name>
    <name type="common">Crown-of-thorns starfish</name>
    <dbReference type="NCBI Taxonomy" id="133434"/>
    <lineage>
        <taxon>Eukaryota</taxon>
        <taxon>Metazoa</taxon>
        <taxon>Echinodermata</taxon>
        <taxon>Eleutherozoa</taxon>
        <taxon>Asterozoa</taxon>
        <taxon>Asteroidea</taxon>
        <taxon>Valvatacea</taxon>
        <taxon>Valvatida</taxon>
        <taxon>Acanthasteridae</taxon>
        <taxon>Acanthaster</taxon>
    </lineage>
</organism>
<feature type="compositionally biased region" description="Low complexity" evidence="1">
    <location>
        <begin position="137"/>
        <end position="146"/>
    </location>
</feature>
<dbReference type="OMA" id="LPFFDVH"/>
<sequence>MAGLLGRKGKKKAQLELNNELPFFDVHYLGRSLTKTKMGRECTKNVVEDLVKKAHGRELQTVSLTISSRGIWVTEKSGQGNGRETFIPIYSVTYGAADKKYQNVFTIVTTYRPNGAINKSNRQDKDSGGSGSGDGSATGSANGSNCSGAPVNCKGNNVEDFKALKSVKASSSEVFVCHAFLCRDPVLARAMVVYLLKAFRVAFESWSRCIKSERLRERIKAGPGVTGASEQGKSGQAGRKNSHHELLTVEPLAKPPEETAPLVDKVAAWMDKWFHFGNNKKHSEIFSSEEPSSDPSEFEEFSKRMMEFSDPTLLNFDVDIEAELKDVEVCSALSEVVNREPPVSSSAAGSGGVVV</sequence>
<feature type="domain" description="PID" evidence="2">
    <location>
        <begin position="19"/>
        <end position="212"/>
    </location>
</feature>
<dbReference type="RefSeq" id="XP_022096250.1">
    <property type="nucleotide sequence ID" value="XM_022240558.1"/>
</dbReference>
<feature type="region of interest" description="Disordered" evidence="1">
    <location>
        <begin position="221"/>
        <end position="242"/>
    </location>
</feature>
<evidence type="ECO:0000259" key="2">
    <source>
        <dbReference type="SMART" id="SM00462"/>
    </source>
</evidence>
<protein>
    <submittedName>
        <fullName evidence="4">Uncharacterized protein LOC110982261</fullName>
    </submittedName>
</protein>
<reference evidence="4" key="1">
    <citation type="submission" date="2025-08" db="UniProtKB">
        <authorList>
            <consortium name="RefSeq"/>
        </authorList>
    </citation>
    <scope>IDENTIFICATION</scope>
</reference>
<dbReference type="Pfam" id="PF14719">
    <property type="entry name" value="PID_2"/>
    <property type="match status" value="1"/>
</dbReference>
<feature type="region of interest" description="Disordered" evidence="1">
    <location>
        <begin position="116"/>
        <end position="146"/>
    </location>
</feature>
<dbReference type="Proteomes" id="UP000694845">
    <property type="component" value="Unplaced"/>
</dbReference>
<dbReference type="Gene3D" id="2.30.29.30">
    <property type="entry name" value="Pleckstrin-homology domain (PH domain)/Phosphotyrosine-binding domain (PTB)"/>
    <property type="match status" value="2"/>
</dbReference>
<evidence type="ECO:0000313" key="4">
    <source>
        <dbReference type="RefSeq" id="XP_022096250.1"/>
    </source>
</evidence>
<dbReference type="PANTHER" id="PTHR11232:SF74">
    <property type="entry name" value="PTB DOMAIN-CONTAINING ADAPTER PROTEIN CED-6-LIKE PROTEIN"/>
    <property type="match status" value="1"/>
</dbReference>
<dbReference type="SUPFAM" id="SSF50729">
    <property type="entry name" value="PH domain-like"/>
    <property type="match status" value="1"/>
</dbReference>
<dbReference type="InterPro" id="IPR011993">
    <property type="entry name" value="PH-like_dom_sf"/>
</dbReference>
<evidence type="ECO:0000256" key="1">
    <source>
        <dbReference type="SAM" id="MobiDB-lite"/>
    </source>
</evidence>
<keyword evidence="3" id="KW-1185">Reference proteome</keyword>
<evidence type="ECO:0000313" key="3">
    <source>
        <dbReference type="Proteomes" id="UP000694845"/>
    </source>
</evidence>